<dbReference type="OrthoDB" id="10547026at2759"/>
<proteinExistence type="predicted"/>
<dbReference type="AlphaFoldDB" id="A0A813XA78"/>
<keyword evidence="1" id="KW-0732">Signal</keyword>
<accession>A0A813XA78</accession>
<dbReference type="EMBL" id="CAJNOC010001463">
    <property type="protein sequence ID" value="CAF0866986.1"/>
    <property type="molecule type" value="Genomic_DNA"/>
</dbReference>
<evidence type="ECO:0000313" key="2">
    <source>
        <dbReference type="EMBL" id="CAF0866986.1"/>
    </source>
</evidence>
<sequence>MADLKQIFHIFLIAILVCGIHSAPIVIDNANYLDSTEYRPTDLISSKNLCLNLADSESWKFLTHSIKQACLFLLAESDRKFSNRERRFFALQVAKNVPHPNMDTSNKGFKYGKK</sequence>
<keyword evidence="3" id="KW-1185">Reference proteome</keyword>
<comment type="caution">
    <text evidence="2">The sequence shown here is derived from an EMBL/GenBank/DDBJ whole genome shotgun (WGS) entry which is preliminary data.</text>
</comment>
<organism evidence="2 3">
    <name type="scientific">Brachionus calyciflorus</name>
    <dbReference type="NCBI Taxonomy" id="104777"/>
    <lineage>
        <taxon>Eukaryota</taxon>
        <taxon>Metazoa</taxon>
        <taxon>Spiralia</taxon>
        <taxon>Gnathifera</taxon>
        <taxon>Rotifera</taxon>
        <taxon>Eurotatoria</taxon>
        <taxon>Monogononta</taxon>
        <taxon>Pseudotrocha</taxon>
        <taxon>Ploima</taxon>
        <taxon>Brachionidae</taxon>
        <taxon>Brachionus</taxon>
    </lineage>
</organism>
<evidence type="ECO:0000256" key="1">
    <source>
        <dbReference type="SAM" id="SignalP"/>
    </source>
</evidence>
<protein>
    <submittedName>
        <fullName evidence="2">Uncharacterized protein</fullName>
    </submittedName>
</protein>
<feature type="signal peptide" evidence="1">
    <location>
        <begin position="1"/>
        <end position="22"/>
    </location>
</feature>
<name>A0A813XA78_9BILA</name>
<evidence type="ECO:0000313" key="3">
    <source>
        <dbReference type="Proteomes" id="UP000663879"/>
    </source>
</evidence>
<dbReference type="Proteomes" id="UP000663879">
    <property type="component" value="Unassembled WGS sequence"/>
</dbReference>
<feature type="chain" id="PRO_5032694220" evidence="1">
    <location>
        <begin position="23"/>
        <end position="114"/>
    </location>
</feature>
<reference evidence="2" key="1">
    <citation type="submission" date="2021-02" db="EMBL/GenBank/DDBJ databases">
        <authorList>
            <person name="Nowell W R."/>
        </authorList>
    </citation>
    <scope>NUCLEOTIDE SEQUENCE</scope>
    <source>
        <strain evidence="2">Ploen Becks lab</strain>
    </source>
</reference>
<gene>
    <name evidence="2" type="ORF">OXX778_LOCUS9733</name>
</gene>